<accession>A0A2P6VCA2</accession>
<dbReference type="EMBL" id="LHPF02000013">
    <property type="protein sequence ID" value="PSC71713.1"/>
    <property type="molecule type" value="Genomic_DNA"/>
</dbReference>
<feature type="compositionally biased region" description="Low complexity" evidence="1">
    <location>
        <begin position="53"/>
        <end position="62"/>
    </location>
</feature>
<dbReference type="PANTHER" id="PTHR15629:SF2">
    <property type="entry name" value="SH3 DOMAIN-CONTAINING YSC84-LIKE PROTEIN 1"/>
    <property type="match status" value="1"/>
</dbReference>
<evidence type="ECO:0000313" key="4">
    <source>
        <dbReference type="Proteomes" id="UP000239649"/>
    </source>
</evidence>
<feature type="domain" description="Ysc84 actin-binding" evidence="2">
    <location>
        <begin position="224"/>
        <end position="354"/>
    </location>
</feature>
<organism evidence="3 4">
    <name type="scientific">Micractinium conductrix</name>
    <dbReference type="NCBI Taxonomy" id="554055"/>
    <lineage>
        <taxon>Eukaryota</taxon>
        <taxon>Viridiplantae</taxon>
        <taxon>Chlorophyta</taxon>
        <taxon>core chlorophytes</taxon>
        <taxon>Trebouxiophyceae</taxon>
        <taxon>Chlorellales</taxon>
        <taxon>Chlorellaceae</taxon>
        <taxon>Chlorella clade</taxon>
        <taxon>Micractinium</taxon>
    </lineage>
</organism>
<feature type="compositionally biased region" description="Pro residues" evidence="1">
    <location>
        <begin position="26"/>
        <end position="36"/>
    </location>
</feature>
<feature type="compositionally biased region" description="Polar residues" evidence="1">
    <location>
        <begin position="383"/>
        <end position="402"/>
    </location>
</feature>
<dbReference type="OrthoDB" id="512348at2759"/>
<dbReference type="GO" id="GO:0035091">
    <property type="term" value="F:phosphatidylinositol binding"/>
    <property type="evidence" value="ECO:0007669"/>
    <property type="project" value="TreeGrafter"/>
</dbReference>
<comment type="caution">
    <text evidence="3">The sequence shown here is derived from an EMBL/GenBank/DDBJ whole genome shotgun (WGS) entry which is preliminary data.</text>
</comment>
<reference evidence="3 4" key="1">
    <citation type="journal article" date="2018" name="Plant J.">
        <title>Genome sequences of Chlorella sorokiniana UTEX 1602 and Micractinium conductrix SAG 241.80: implications to maltose excretion by a green alga.</title>
        <authorList>
            <person name="Arriola M.B."/>
            <person name="Velmurugan N."/>
            <person name="Zhang Y."/>
            <person name="Plunkett M.H."/>
            <person name="Hondzo H."/>
            <person name="Barney B.M."/>
        </authorList>
    </citation>
    <scope>NUCLEOTIDE SEQUENCE [LARGE SCALE GENOMIC DNA]</scope>
    <source>
        <strain evidence="3 4">SAG 241.80</strain>
    </source>
</reference>
<protein>
    <submittedName>
        <fullName evidence="3">SH3 domain-containing</fullName>
    </submittedName>
</protein>
<dbReference type="InterPro" id="IPR007461">
    <property type="entry name" value="Ysc84_actin-binding"/>
</dbReference>
<gene>
    <name evidence="3" type="ORF">C2E20_4913</name>
</gene>
<keyword evidence="4" id="KW-1185">Reference proteome</keyword>
<evidence type="ECO:0000313" key="3">
    <source>
        <dbReference type="EMBL" id="PSC71713.1"/>
    </source>
</evidence>
<sequence>MASLTRSQSRPALMSLFQTDEQEAPAAPPTPPPPQQQSPRPEQHAGLQPPATQFEQEQQQQQSAARVASLGSHTSLGLLDRLALQQRTALQGGLQPSRGSKVWSLSSSSSRVWGGSDDGGLLGGAPPQSPLRDYGPPVAAQLTRRCAKARKLLGRLQQPVLSLADGGPRPPLPNAALRFCRGLAFVRQRKAGVLGALNWGYALLIARLADGSWSAPCFLTLRYASLGLTLGAQRIRSVYVLQASSAEQIAAFACDSAALRLDVALPSEVDPFELEGTTPVRAIRHHDLTLPPNATKPHSATVSDGTFLDLSVRAGFTFVDSRLHSCLYGEGFTPQDILGGRVQAPPELAPLYADIEGRAAEAKAARRTISKYEMARMLFMQRTSMGSRTSQRGPLKRQSSLSVEAPGTVERQDGGPVRTSTSTTDSLLAGSSPDGGVSPRSPAKLFGDVDIEFEEMHSYDQQEAGEAAAAAQAAAAAAAGPSRQASLKLFGSDEIGFVEEHSYEQQEMEGAAAEAAAAPRSCAC</sequence>
<feature type="region of interest" description="Disordered" evidence="1">
    <location>
        <begin position="383"/>
        <end position="442"/>
    </location>
</feature>
<feature type="compositionally biased region" description="Polar residues" evidence="1">
    <location>
        <begin position="1"/>
        <end position="10"/>
    </location>
</feature>
<proteinExistence type="predicted"/>
<dbReference type="Pfam" id="PF04366">
    <property type="entry name" value="Ysc84"/>
    <property type="match status" value="1"/>
</dbReference>
<dbReference type="CDD" id="cd11524">
    <property type="entry name" value="SYLF"/>
    <property type="match status" value="1"/>
</dbReference>
<name>A0A2P6VCA2_9CHLO</name>
<dbReference type="AlphaFoldDB" id="A0A2P6VCA2"/>
<evidence type="ECO:0000259" key="2">
    <source>
        <dbReference type="Pfam" id="PF04366"/>
    </source>
</evidence>
<dbReference type="InterPro" id="IPR051702">
    <property type="entry name" value="SH3_domain_YSC84-like"/>
</dbReference>
<dbReference type="PANTHER" id="PTHR15629">
    <property type="entry name" value="SH3YL1 PROTEIN"/>
    <property type="match status" value="1"/>
</dbReference>
<feature type="region of interest" description="Disordered" evidence="1">
    <location>
        <begin position="1"/>
        <end position="69"/>
    </location>
</feature>
<evidence type="ECO:0000256" key="1">
    <source>
        <dbReference type="SAM" id="MobiDB-lite"/>
    </source>
</evidence>
<dbReference type="Proteomes" id="UP000239649">
    <property type="component" value="Unassembled WGS sequence"/>
</dbReference>